<organism evidence="5 6">
    <name type="scientific">Vreelandella sulfidaeris</name>
    <dbReference type="NCBI Taxonomy" id="115553"/>
    <lineage>
        <taxon>Bacteria</taxon>
        <taxon>Pseudomonadati</taxon>
        <taxon>Pseudomonadota</taxon>
        <taxon>Gammaproteobacteria</taxon>
        <taxon>Oceanospirillales</taxon>
        <taxon>Halomonadaceae</taxon>
        <taxon>Vreelandella</taxon>
    </lineage>
</organism>
<evidence type="ECO:0000256" key="2">
    <source>
        <dbReference type="SAM" id="Coils"/>
    </source>
</evidence>
<keyword evidence="3" id="KW-0732">Signal</keyword>
<evidence type="ECO:0000313" key="7">
    <source>
        <dbReference type="Proteomes" id="UP000320231"/>
    </source>
</evidence>
<dbReference type="InterPro" id="IPR010131">
    <property type="entry name" value="MdtP/NodT-like"/>
</dbReference>
<dbReference type="EMBL" id="AP019515">
    <property type="protein sequence ID" value="BBI65603.1"/>
    <property type="molecule type" value="Genomic_DNA"/>
</dbReference>
<dbReference type="RefSeq" id="WP_035564332.1">
    <property type="nucleotide sequence ID" value="NZ_QNTU01000021.1"/>
</dbReference>
<feature type="coiled-coil region" evidence="2">
    <location>
        <begin position="309"/>
        <end position="336"/>
    </location>
</feature>
<dbReference type="AlphaFoldDB" id="A0A365TII2"/>
<geneLocation type="plasmid" evidence="7">
    <name>pbaa-803-a dna</name>
</geneLocation>
<dbReference type="PANTHER" id="PTHR30203:SF24">
    <property type="entry name" value="BLR4935 PROTEIN"/>
    <property type="match status" value="1"/>
</dbReference>
<dbReference type="PANTHER" id="PTHR30203">
    <property type="entry name" value="OUTER MEMBRANE CATION EFFLUX PROTEIN"/>
    <property type="match status" value="1"/>
</dbReference>
<proteinExistence type="inferred from homology"/>
<evidence type="ECO:0000256" key="1">
    <source>
        <dbReference type="ARBA" id="ARBA00007613"/>
    </source>
</evidence>
<dbReference type="KEGG" id="hsr:HSBAA_PA_2060"/>
<sequence length="417" mass="46463">MKYRINWLRACTAALFVSSLGFPGLSVALTLEQALNLAEREAPSLAAQAANQQATRSAAIPAGELPDPKLRLGLQNTPIEGESRWELGNEPMTMQMVGVMQEVPNRDKRRARIDAADAAATVADAEQAIELLQVRQETADAWITTLAIERKLALFKQLYAENELFSRAVTARLAGGRGQLADSILPKQEAVLLADQEDLLRRNETAARAALSRWIGPAASQPLTGGWPQWQDDLAHYQYNLERHPQLLAFNPMTRQAQAEIAEAVAEKTPDWGWGVDYQRRGRDFGDMVSLSVNFDLPVFSGSRQDPIIDSERSRLAQLEAEREAVLRRYNQSLATDLAEYQRLVQSLARLEQALLPLAEEKVRLAMADYRAGSGELMAVISARQELVETRLRRVDLARDRSLTNARLHFAFGDNQP</sequence>
<name>A0A365TII2_9GAMM</name>
<dbReference type="EMBL" id="QNTU01000021">
    <property type="protein sequence ID" value="RBI65252.1"/>
    <property type="molecule type" value="Genomic_DNA"/>
</dbReference>
<dbReference type="InterPro" id="IPR003423">
    <property type="entry name" value="OMP_efflux"/>
</dbReference>
<feature type="chain" id="PRO_5044584980" evidence="3">
    <location>
        <begin position="29"/>
        <end position="417"/>
    </location>
</feature>
<accession>A0A365TII2</accession>
<dbReference type="Gene3D" id="1.20.1600.10">
    <property type="entry name" value="Outer membrane efflux proteins (OEP)"/>
    <property type="match status" value="1"/>
</dbReference>
<dbReference type="Proteomes" id="UP000252204">
    <property type="component" value="Unassembled WGS sequence"/>
</dbReference>
<dbReference type="Proteomes" id="UP000320231">
    <property type="component" value="Plasmid pBAA-803-A"/>
</dbReference>
<evidence type="ECO:0000313" key="5">
    <source>
        <dbReference type="EMBL" id="RBI65252.1"/>
    </source>
</evidence>
<reference evidence="4 7" key="3">
    <citation type="journal article" date="2019" name="Microbiol. Resour. Announc.">
        <title>Complete Genome Sequence of Halomonas sulfidaeris Strain Esulfide1 Isolated from a Metal Sulfide Rock at a Depth of 2,200 Meters, Obtained Using Nanopore Sequencing.</title>
        <authorList>
            <person name="Saito M."/>
            <person name="Nishigata A."/>
            <person name="Galipon J."/>
            <person name="Arakawa K."/>
        </authorList>
    </citation>
    <scope>NUCLEOTIDE SEQUENCE [LARGE SCALE GENOMIC DNA]</scope>
    <source>
        <strain evidence="4 7">ATCC BAA-803</strain>
        <plasmid evidence="4">pBAA-803-A</plasmid>
        <plasmid evidence="7">pbaa-803-a dna</plasmid>
    </source>
</reference>
<reference evidence="6" key="1">
    <citation type="submission" date="2018-06" db="EMBL/GenBank/DDBJ databases">
        <title>Whole genome sequencing of four bacterial strains from South Shetland trench revealing bio-synthetic gene clusters.</title>
        <authorList>
            <person name="Abdel-Mageed W.M."/>
            <person name="Lehri B."/>
            <person name="Jarmusch S."/>
            <person name="Miranda K."/>
            <person name="Goodfellow M."/>
            <person name="Jaspars M."/>
            <person name="Karlyshev A.V."/>
        </authorList>
    </citation>
    <scope>NUCLEOTIDE SEQUENCE [LARGE SCALE GENOMIC DNA]</scope>
    <source>
        <strain evidence="6">SST4</strain>
    </source>
</reference>
<dbReference type="SUPFAM" id="SSF56954">
    <property type="entry name" value="Outer membrane efflux proteins (OEP)"/>
    <property type="match status" value="1"/>
</dbReference>
<dbReference type="GO" id="GO:0015562">
    <property type="term" value="F:efflux transmembrane transporter activity"/>
    <property type="evidence" value="ECO:0007669"/>
    <property type="project" value="InterPro"/>
</dbReference>
<keyword evidence="2" id="KW-0175">Coiled coil</keyword>
<geneLocation type="plasmid" evidence="4">
    <name>pBAA-803-A</name>
</geneLocation>
<dbReference type="Pfam" id="PF02321">
    <property type="entry name" value="OEP"/>
    <property type="match status" value="1"/>
</dbReference>
<reference evidence="5" key="2">
    <citation type="submission" date="2018-06" db="EMBL/GenBank/DDBJ databases">
        <title>Whole genome sequencing of four bacterial strains from South Shetland trench revealing bio-synthetic gene clusters.</title>
        <authorList>
            <person name="Abdel-Mageed W.M."/>
            <person name="Lehri B."/>
            <person name="Jarmusch S.A."/>
            <person name="Miranda K."/>
            <person name="Goodfellow M."/>
            <person name="Jaspars M."/>
            <person name="Karlyshev A.V."/>
        </authorList>
    </citation>
    <scope>NUCLEOTIDE SEQUENCE [LARGE SCALE GENOMIC DNA]</scope>
    <source>
        <strain evidence="5">SST4</strain>
    </source>
</reference>
<keyword evidence="4" id="KW-0614">Plasmid</keyword>
<comment type="similarity">
    <text evidence="1">Belongs to the outer membrane factor (OMF) (TC 1.B.17) family.</text>
</comment>
<dbReference type="OrthoDB" id="5607838at2"/>
<evidence type="ECO:0000313" key="6">
    <source>
        <dbReference type="Proteomes" id="UP000252204"/>
    </source>
</evidence>
<gene>
    <name evidence="5" type="ORF">DQ400_18980</name>
    <name evidence="4" type="ORF">HSBAA_PA_2060</name>
</gene>
<feature type="signal peptide" evidence="3">
    <location>
        <begin position="1"/>
        <end position="28"/>
    </location>
</feature>
<evidence type="ECO:0000313" key="4">
    <source>
        <dbReference type="EMBL" id="BBI65603.1"/>
    </source>
</evidence>
<evidence type="ECO:0000256" key="3">
    <source>
        <dbReference type="SAM" id="SignalP"/>
    </source>
</evidence>
<protein>
    <submittedName>
        <fullName evidence="5">TolC family protein</fullName>
    </submittedName>
    <submittedName>
        <fullName evidence="4">Transporter</fullName>
    </submittedName>
</protein>
<keyword evidence="6" id="KW-1185">Reference proteome</keyword>